<name>A0A017SXB8_9BACT</name>
<evidence type="ECO:0000256" key="1">
    <source>
        <dbReference type="ARBA" id="ARBA00022729"/>
    </source>
</evidence>
<feature type="chain" id="PRO_5001496756" evidence="4">
    <location>
        <begin position="18"/>
        <end position="278"/>
    </location>
</feature>
<keyword evidence="3" id="KW-0998">Cell outer membrane</keyword>
<dbReference type="STRING" id="1192034.CAP_7928"/>
<dbReference type="Gene3D" id="1.25.40.10">
    <property type="entry name" value="Tetratricopeptide repeat domain"/>
    <property type="match status" value="1"/>
</dbReference>
<dbReference type="InterPro" id="IPR039565">
    <property type="entry name" value="BamD-like"/>
</dbReference>
<dbReference type="PROSITE" id="PS51257">
    <property type="entry name" value="PROKAR_LIPOPROTEIN"/>
    <property type="match status" value="1"/>
</dbReference>
<feature type="signal peptide" evidence="4">
    <location>
        <begin position="1"/>
        <end position="17"/>
    </location>
</feature>
<dbReference type="OrthoDB" id="9781894at2"/>
<keyword evidence="1 4" id="KW-0732">Signal</keyword>
<evidence type="ECO:0000259" key="5">
    <source>
        <dbReference type="Pfam" id="PF13525"/>
    </source>
</evidence>
<keyword evidence="7" id="KW-1185">Reference proteome</keyword>
<dbReference type="NCBIfam" id="TIGR03302">
    <property type="entry name" value="OM_YfiO"/>
    <property type="match status" value="1"/>
</dbReference>
<evidence type="ECO:0000313" key="7">
    <source>
        <dbReference type="Proteomes" id="UP000019678"/>
    </source>
</evidence>
<proteinExistence type="predicted"/>
<dbReference type="InterPro" id="IPR011990">
    <property type="entry name" value="TPR-like_helical_dom_sf"/>
</dbReference>
<evidence type="ECO:0000313" key="6">
    <source>
        <dbReference type="EMBL" id="EYF01609.1"/>
    </source>
</evidence>
<dbReference type="Pfam" id="PF13525">
    <property type="entry name" value="YfiO"/>
    <property type="match status" value="1"/>
</dbReference>
<dbReference type="Proteomes" id="UP000019678">
    <property type="component" value="Unassembled WGS sequence"/>
</dbReference>
<dbReference type="eggNOG" id="COG4105">
    <property type="taxonomic scope" value="Bacteria"/>
</dbReference>
<dbReference type="SUPFAM" id="SSF48452">
    <property type="entry name" value="TPR-like"/>
    <property type="match status" value="1"/>
</dbReference>
<dbReference type="RefSeq" id="WP_044249011.1">
    <property type="nucleotide sequence ID" value="NZ_ASRX01000075.1"/>
</dbReference>
<evidence type="ECO:0000256" key="2">
    <source>
        <dbReference type="ARBA" id="ARBA00023136"/>
    </source>
</evidence>
<dbReference type="EMBL" id="ASRX01000075">
    <property type="protein sequence ID" value="EYF01609.1"/>
    <property type="molecule type" value="Genomic_DNA"/>
</dbReference>
<gene>
    <name evidence="6" type="ORF">CAP_7928</name>
</gene>
<evidence type="ECO:0000256" key="3">
    <source>
        <dbReference type="ARBA" id="ARBA00023237"/>
    </source>
</evidence>
<reference evidence="6 7" key="1">
    <citation type="submission" date="2013-05" db="EMBL/GenBank/DDBJ databases">
        <title>Genome assembly of Chondromyces apiculatus DSM 436.</title>
        <authorList>
            <person name="Sharma G."/>
            <person name="Khatri I."/>
            <person name="Kaur C."/>
            <person name="Mayilraj S."/>
            <person name="Subramanian S."/>
        </authorList>
    </citation>
    <scope>NUCLEOTIDE SEQUENCE [LARGE SCALE GENOMIC DNA]</scope>
    <source>
        <strain evidence="6 7">DSM 436</strain>
    </source>
</reference>
<dbReference type="AlphaFoldDB" id="A0A017SXB8"/>
<keyword evidence="2" id="KW-0472">Membrane</keyword>
<dbReference type="InterPro" id="IPR017689">
    <property type="entry name" value="BamD"/>
</dbReference>
<accession>A0A017SXB8</accession>
<comment type="caution">
    <text evidence="6">The sequence shown here is derived from an EMBL/GenBank/DDBJ whole genome shotgun (WGS) entry which is preliminary data.</text>
</comment>
<organism evidence="6 7">
    <name type="scientific">Chondromyces apiculatus DSM 436</name>
    <dbReference type="NCBI Taxonomy" id="1192034"/>
    <lineage>
        <taxon>Bacteria</taxon>
        <taxon>Pseudomonadati</taxon>
        <taxon>Myxococcota</taxon>
        <taxon>Polyangia</taxon>
        <taxon>Polyangiales</taxon>
        <taxon>Polyangiaceae</taxon>
        <taxon>Chondromyces</taxon>
    </lineage>
</organism>
<protein>
    <submittedName>
        <fullName evidence="6">Competence protein ComL</fullName>
    </submittedName>
</protein>
<sequence>MKWCLVLAGLLAVGGLAACDIQPSTGGSRATLKYTEDARRAYQEAMAAFRAREWEDARALFQDLQKIFPYSRYAKLAALRIADVDFELERFPEAVSAYREWIQNNRTDKDVAYARYRIGKALYEDINDGFLQPPTEERDQAVTLDAYKELRSFLRQFPRNRYSNEAAFMLEAVTGRLVRHELYVAHFYLKVDRFEAALARIDYALRSYPNSGLDPEALVLKGETLLKMKKVPEARGVFQTVVKDWGGPFASVAKRFLDDIGDGPVAVPKAQDPVSVVP</sequence>
<evidence type="ECO:0000256" key="4">
    <source>
        <dbReference type="SAM" id="SignalP"/>
    </source>
</evidence>
<feature type="domain" description="Outer membrane lipoprotein BamD-like" evidence="5">
    <location>
        <begin position="37"/>
        <end position="227"/>
    </location>
</feature>